<keyword evidence="3" id="KW-1185">Reference proteome</keyword>
<evidence type="ECO:0000313" key="3">
    <source>
        <dbReference type="Proteomes" id="UP000196573"/>
    </source>
</evidence>
<organism evidence="2 3">
    <name type="scientific">Parendozoicomonas haliclonae</name>
    <dbReference type="NCBI Taxonomy" id="1960125"/>
    <lineage>
        <taxon>Bacteria</taxon>
        <taxon>Pseudomonadati</taxon>
        <taxon>Pseudomonadota</taxon>
        <taxon>Gammaproteobacteria</taxon>
        <taxon>Oceanospirillales</taxon>
        <taxon>Endozoicomonadaceae</taxon>
        <taxon>Parendozoicomonas</taxon>
    </lineage>
</organism>
<proteinExistence type="predicted"/>
<keyword evidence="1" id="KW-0378">Hydrolase</keyword>
<dbReference type="AlphaFoldDB" id="A0A1X7APS1"/>
<dbReference type="PANTHER" id="PTHR45648:SF22">
    <property type="entry name" value="GDSL LIPASE_ACYLHYDROLASE FAMILY PROTEIN (AFU_ORTHOLOGUE AFUA_4G14700)"/>
    <property type="match status" value="1"/>
</dbReference>
<reference evidence="2 3" key="1">
    <citation type="submission" date="2017-03" db="EMBL/GenBank/DDBJ databases">
        <authorList>
            <person name="Afonso C.L."/>
            <person name="Miller P.J."/>
            <person name="Scott M.A."/>
            <person name="Spackman E."/>
            <person name="Goraichik I."/>
            <person name="Dimitrov K.M."/>
            <person name="Suarez D.L."/>
            <person name="Swayne D.E."/>
        </authorList>
    </citation>
    <scope>NUCLEOTIDE SEQUENCE [LARGE SCALE GENOMIC DNA]</scope>
    <source>
        <strain evidence="2">SB41UT1</strain>
    </source>
</reference>
<sequence>MTVASLSVGNEKQSVRPIDSLVIFGDSLSDNANTWRLSHYYMGYPDPLNENYSTNDFRSLFSDPLSELVANVGPAIVPFPAFPSPPYNKGYFSNGPTTVEYVAAYAGLDISKREQYRNLAFGASWTTDLFDTIQHSWELKKLPGLRLLFQGKILPPNLGHVLSIYLSKNPVLSPDTIYAIFFSGNDYINGFTDPSVVVAKQFQSIRALVEAGAKHIFWGMVPDYSLAPCFHLGPRRDLVTSWGVQHNKYVQRLAGLIEKAWPEVKFTVGDISAIFRKVALDPDNGFLETDKPCTNVYIPGCDHETGLVTLFNLASAKVCPNEDDYLFWDQVHVTTRAHRIASWYVCELFRENGYHQMQCPDIATLRKKSYGKTVESGPHLEGHP</sequence>
<dbReference type="SUPFAM" id="SSF52266">
    <property type="entry name" value="SGNH hydrolase"/>
    <property type="match status" value="1"/>
</dbReference>
<protein>
    <submittedName>
        <fullName evidence="2">Thermolabile hemolysin</fullName>
    </submittedName>
</protein>
<dbReference type="InterPro" id="IPR036514">
    <property type="entry name" value="SGNH_hydro_sf"/>
</dbReference>
<accession>A0A1X7APS1</accession>
<dbReference type="PANTHER" id="PTHR45648">
    <property type="entry name" value="GDSL LIPASE/ACYLHYDROLASE FAMILY PROTEIN (AFU_ORTHOLOGUE AFUA_4G14700)"/>
    <property type="match status" value="1"/>
</dbReference>
<dbReference type="CDD" id="cd01846">
    <property type="entry name" value="fatty_acyltransferase_like"/>
    <property type="match status" value="1"/>
</dbReference>
<evidence type="ECO:0000256" key="1">
    <source>
        <dbReference type="ARBA" id="ARBA00022801"/>
    </source>
</evidence>
<dbReference type="EMBL" id="FWPT01000011">
    <property type="protein sequence ID" value="SMA50245.1"/>
    <property type="molecule type" value="Genomic_DNA"/>
</dbReference>
<gene>
    <name evidence="2" type="ORF">EHSB41UT_04039</name>
</gene>
<name>A0A1X7APS1_9GAMM</name>
<evidence type="ECO:0000313" key="2">
    <source>
        <dbReference type="EMBL" id="SMA50245.1"/>
    </source>
</evidence>
<dbReference type="InterPro" id="IPR001087">
    <property type="entry name" value="GDSL"/>
</dbReference>
<dbReference type="Proteomes" id="UP000196573">
    <property type="component" value="Unassembled WGS sequence"/>
</dbReference>
<dbReference type="Pfam" id="PF00657">
    <property type="entry name" value="Lipase_GDSL"/>
    <property type="match status" value="1"/>
</dbReference>
<dbReference type="OrthoDB" id="5292073at2"/>
<dbReference type="Gene3D" id="3.40.50.1110">
    <property type="entry name" value="SGNH hydrolase"/>
    <property type="match status" value="1"/>
</dbReference>
<dbReference type="GO" id="GO:0016788">
    <property type="term" value="F:hydrolase activity, acting on ester bonds"/>
    <property type="evidence" value="ECO:0007669"/>
    <property type="project" value="InterPro"/>
</dbReference>
<dbReference type="RefSeq" id="WP_133060596.1">
    <property type="nucleotide sequence ID" value="NZ_CBCSCN010000013.1"/>
</dbReference>
<dbReference type="InterPro" id="IPR051058">
    <property type="entry name" value="GDSL_Est/Lipase"/>
</dbReference>